<comment type="function">
    <text evidence="6">Specifically methylates the N7 position of a guanine in 16S rRNA.</text>
</comment>
<dbReference type="CDD" id="cd02440">
    <property type="entry name" value="AdoMet_MTases"/>
    <property type="match status" value="1"/>
</dbReference>
<comment type="caution">
    <text evidence="7">The sequence shown here is derived from an EMBL/GenBank/DDBJ whole genome shotgun (WGS) entry which is preliminary data.</text>
</comment>
<dbReference type="GO" id="GO:0070043">
    <property type="term" value="F:rRNA (guanine-N7-)-methyltransferase activity"/>
    <property type="evidence" value="ECO:0007669"/>
    <property type="project" value="UniProtKB-UniRule"/>
</dbReference>
<evidence type="ECO:0000256" key="1">
    <source>
        <dbReference type="ARBA" id="ARBA00022490"/>
    </source>
</evidence>
<protein>
    <recommendedName>
        <fullName evidence="6">Ribosomal RNA small subunit methyltransferase G</fullName>
        <ecNumber evidence="6">2.1.1.-</ecNumber>
    </recommendedName>
    <alternativeName>
        <fullName evidence="6">16S rRNA 7-methylguanosine methyltransferase</fullName>
        <shortName evidence="6">16S rRNA m7G methyltransferase</shortName>
    </alternativeName>
</protein>
<dbReference type="RefSeq" id="WP_184195184.1">
    <property type="nucleotide sequence ID" value="NZ_JACHGW010000002.1"/>
</dbReference>
<dbReference type="PANTHER" id="PTHR31760">
    <property type="entry name" value="S-ADENOSYL-L-METHIONINE-DEPENDENT METHYLTRANSFERASES SUPERFAMILY PROTEIN"/>
    <property type="match status" value="1"/>
</dbReference>
<name>A0A7W9SQJ1_ARMRO</name>
<evidence type="ECO:0000256" key="3">
    <source>
        <dbReference type="ARBA" id="ARBA00022603"/>
    </source>
</evidence>
<keyword evidence="5 6" id="KW-0949">S-adenosyl-L-methionine</keyword>
<sequence length="214" mass="23134">MDRATFLAALKTATEAIGVPLSESQAAQCAHFAALVVETNQTLNLTRITEPEAMAIKHFADSLTLLKIVPELKAGARVCDVGTGAGFPGVPLKLARPDLQLTLVDSLRKRLTFLEGALKTLEIPDVTLIHTRAEELKNARFDLVTARAVAALPKLITWCAPLVKPGGYFVAMKGAELEDEEGTAAKFGLTLLQHLELTLPDSEGSRRNLLLWVK</sequence>
<dbReference type="HAMAP" id="MF_00074">
    <property type="entry name" value="16SrRNA_methyltr_G"/>
    <property type="match status" value="1"/>
</dbReference>
<dbReference type="SUPFAM" id="SSF53335">
    <property type="entry name" value="S-adenosyl-L-methionine-dependent methyltransferases"/>
    <property type="match status" value="1"/>
</dbReference>
<dbReference type="Gene3D" id="3.40.50.150">
    <property type="entry name" value="Vaccinia Virus protein VP39"/>
    <property type="match status" value="1"/>
</dbReference>
<dbReference type="PIRSF" id="PIRSF003078">
    <property type="entry name" value="GidB"/>
    <property type="match status" value="1"/>
</dbReference>
<feature type="binding site" evidence="6">
    <location>
        <position position="82"/>
    </location>
    <ligand>
        <name>S-adenosyl-L-methionine</name>
        <dbReference type="ChEBI" id="CHEBI:59789"/>
    </ligand>
</feature>
<keyword evidence="3 6" id="KW-0489">Methyltransferase</keyword>
<accession>A0A7W9SQJ1</accession>
<evidence type="ECO:0000313" key="7">
    <source>
        <dbReference type="EMBL" id="MBB6050364.1"/>
    </source>
</evidence>
<evidence type="ECO:0000256" key="5">
    <source>
        <dbReference type="ARBA" id="ARBA00022691"/>
    </source>
</evidence>
<dbReference type="PANTHER" id="PTHR31760:SF0">
    <property type="entry name" value="S-ADENOSYL-L-METHIONINE-DEPENDENT METHYLTRANSFERASES SUPERFAMILY PROTEIN"/>
    <property type="match status" value="1"/>
</dbReference>
<keyword evidence="8" id="KW-1185">Reference proteome</keyword>
<evidence type="ECO:0000313" key="8">
    <source>
        <dbReference type="Proteomes" id="UP000520814"/>
    </source>
</evidence>
<organism evidence="7 8">
    <name type="scientific">Armatimonas rosea</name>
    <dbReference type="NCBI Taxonomy" id="685828"/>
    <lineage>
        <taxon>Bacteria</taxon>
        <taxon>Bacillati</taxon>
        <taxon>Armatimonadota</taxon>
        <taxon>Armatimonadia</taxon>
        <taxon>Armatimonadales</taxon>
        <taxon>Armatimonadaceae</taxon>
        <taxon>Armatimonas</taxon>
    </lineage>
</organism>
<dbReference type="EMBL" id="JACHGW010000002">
    <property type="protein sequence ID" value="MBB6050364.1"/>
    <property type="molecule type" value="Genomic_DNA"/>
</dbReference>
<dbReference type="EC" id="2.1.1.-" evidence="6"/>
<feature type="binding site" evidence="6">
    <location>
        <position position="87"/>
    </location>
    <ligand>
        <name>S-adenosyl-L-methionine</name>
        <dbReference type="ChEBI" id="CHEBI:59789"/>
    </ligand>
</feature>
<dbReference type="Proteomes" id="UP000520814">
    <property type="component" value="Unassembled WGS sequence"/>
</dbReference>
<feature type="binding site" evidence="6">
    <location>
        <begin position="133"/>
        <end position="134"/>
    </location>
    <ligand>
        <name>S-adenosyl-L-methionine</name>
        <dbReference type="ChEBI" id="CHEBI:59789"/>
    </ligand>
</feature>
<keyword evidence="2 6" id="KW-0698">rRNA processing</keyword>
<dbReference type="AlphaFoldDB" id="A0A7W9SQJ1"/>
<dbReference type="NCBIfam" id="TIGR00138">
    <property type="entry name" value="rsmG_gidB"/>
    <property type="match status" value="1"/>
</dbReference>
<evidence type="ECO:0000256" key="6">
    <source>
        <dbReference type="HAMAP-Rule" id="MF_00074"/>
    </source>
</evidence>
<evidence type="ECO:0000256" key="2">
    <source>
        <dbReference type="ARBA" id="ARBA00022552"/>
    </source>
</evidence>
<dbReference type="Pfam" id="PF02527">
    <property type="entry name" value="GidB"/>
    <property type="match status" value="1"/>
</dbReference>
<feature type="binding site" evidence="6">
    <location>
        <position position="147"/>
    </location>
    <ligand>
        <name>S-adenosyl-L-methionine</name>
        <dbReference type="ChEBI" id="CHEBI:59789"/>
    </ligand>
</feature>
<dbReference type="GO" id="GO:0005829">
    <property type="term" value="C:cytosol"/>
    <property type="evidence" value="ECO:0007669"/>
    <property type="project" value="TreeGrafter"/>
</dbReference>
<keyword evidence="1 6" id="KW-0963">Cytoplasm</keyword>
<keyword evidence="4 6" id="KW-0808">Transferase</keyword>
<comment type="similarity">
    <text evidence="6">Belongs to the methyltransferase superfamily. RNA methyltransferase RsmG family.</text>
</comment>
<evidence type="ECO:0000256" key="4">
    <source>
        <dbReference type="ARBA" id="ARBA00022679"/>
    </source>
</evidence>
<proteinExistence type="inferred from homology"/>
<dbReference type="InterPro" id="IPR029063">
    <property type="entry name" value="SAM-dependent_MTases_sf"/>
</dbReference>
<comment type="caution">
    <text evidence="6">Lacks conserved residue(s) required for the propagation of feature annotation.</text>
</comment>
<dbReference type="InterPro" id="IPR003682">
    <property type="entry name" value="rRNA_ssu_MeTfrase_G"/>
</dbReference>
<comment type="subcellular location">
    <subcellularLocation>
        <location evidence="6">Cytoplasm</location>
    </subcellularLocation>
</comment>
<gene>
    <name evidence="6" type="primary">rsmG</name>
    <name evidence="7" type="ORF">HNQ39_002155</name>
</gene>
<reference evidence="7 8" key="1">
    <citation type="submission" date="2020-08" db="EMBL/GenBank/DDBJ databases">
        <title>Genomic Encyclopedia of Type Strains, Phase IV (KMG-IV): sequencing the most valuable type-strain genomes for metagenomic binning, comparative biology and taxonomic classification.</title>
        <authorList>
            <person name="Goeker M."/>
        </authorList>
    </citation>
    <scope>NUCLEOTIDE SEQUENCE [LARGE SCALE GENOMIC DNA]</scope>
    <source>
        <strain evidence="7 8">DSM 23562</strain>
    </source>
</reference>